<gene>
    <name evidence="1" type="ORF">EOE67_12195</name>
</gene>
<protein>
    <submittedName>
        <fullName evidence="1">Uncharacterized protein</fullName>
    </submittedName>
</protein>
<dbReference type="Proteomes" id="UP000283077">
    <property type="component" value="Unassembled WGS sequence"/>
</dbReference>
<dbReference type="AlphaFoldDB" id="A0A437QRD4"/>
<reference evidence="1 2" key="1">
    <citation type="submission" date="2019-01" db="EMBL/GenBank/DDBJ databases">
        <authorList>
            <person name="Chen W.-M."/>
        </authorList>
    </citation>
    <scope>NUCLEOTIDE SEQUENCE [LARGE SCALE GENOMIC DNA]</scope>
    <source>
        <strain evidence="1 2">KYPC3</strain>
    </source>
</reference>
<keyword evidence="2" id="KW-1185">Reference proteome</keyword>
<dbReference type="RefSeq" id="WP_127699360.1">
    <property type="nucleotide sequence ID" value="NZ_SACS01000012.1"/>
</dbReference>
<evidence type="ECO:0000313" key="2">
    <source>
        <dbReference type="Proteomes" id="UP000283077"/>
    </source>
</evidence>
<comment type="caution">
    <text evidence="1">The sequence shown here is derived from an EMBL/GenBank/DDBJ whole genome shotgun (WGS) entry which is preliminary data.</text>
</comment>
<dbReference type="EMBL" id="SACS01000012">
    <property type="protein sequence ID" value="RVU37064.1"/>
    <property type="molecule type" value="Genomic_DNA"/>
</dbReference>
<name>A0A437QRD4_9GAMM</name>
<proteinExistence type="predicted"/>
<evidence type="ECO:0000313" key="1">
    <source>
        <dbReference type="EMBL" id="RVU37064.1"/>
    </source>
</evidence>
<sequence length="243" mass="27121">MMAIRRPGVFTAEQQQLVHTNLAALANEWAQAWLPGDVDMQLSFNQQLFAQLPLNTKGSPRDGCQWLAADAAVQLDALRVYLCQLAAVKPARLSKDPEAQNTTGQFALAMCNDWLQRFVPVNLDEQQVVVEIALKLNAIHFVFRLHEKQVQALLPALRVTTLPAFRLIDALYQHSVTFPLTVKSPLMRISAIKALKPGMVLQLAQSLDDTWKLQLPGLALEGYLVASAEEKALYLEQIQKVNK</sequence>
<accession>A0A437QRD4</accession>
<organism evidence="1 2">
    <name type="scientific">Rheinheimera riviphila</name>
    <dbReference type="NCBI Taxonomy" id="1834037"/>
    <lineage>
        <taxon>Bacteria</taxon>
        <taxon>Pseudomonadati</taxon>
        <taxon>Pseudomonadota</taxon>
        <taxon>Gammaproteobacteria</taxon>
        <taxon>Chromatiales</taxon>
        <taxon>Chromatiaceae</taxon>
        <taxon>Rheinheimera</taxon>
    </lineage>
</organism>